<sequence length="561" mass="61508">MNGFLNHLGACTALQPAGSTAYFVAGLLPAFVLFRAILARQPTFFGKRYFMIANWAVIWWIFAVLMELISIDPGCKVAWGTAAFLGIGAVPVAWFLFVYRFTRGESGPVARWQAALLIGVPLAVFALAATNPWHHAFYNPVSVPVSDEPGAPLIYEHRVLYYVAAGGLYCFLLGAYGLLAAAIVRGEGLARLLYSLLFLLAAIPTAANVAYILTGWSIGGFDPTPILFSTVLLIYSALISLNQFFQLTTVAKDVVLENLPDPVLVIGRDGKIMVANARAAEVFGIDMSQEPTVETFPQVARLLALILDAEGGTRSLPEISVNGADYEVRYTSVDGQSRRKDHAIGFALLFSEITNRKSMQMQLATVLLSREEELAQMTRQNRRINDEVRTDPLTGLLNRRALSEEIARLNEDDSFSREPMVATIIDIDHFKSINDRFGHYTGDAALTTLATCLREGFRKEDRIFRLGGEEFLVLSPSIDLSTLYDRIDRLKTTVAQAARVIPGDFELRFSAGVAVSPYDADTLTDLVAAADRRLYEAKSAGRDRTQGPAPCAGAEGEVRYA</sequence>
<feature type="transmembrane region" description="Helical" evidence="4">
    <location>
        <begin position="192"/>
        <end position="214"/>
    </location>
</feature>
<keyword evidence="4" id="KW-1133">Transmembrane helix</keyword>
<feature type="transmembrane region" description="Helical" evidence="4">
    <location>
        <begin position="226"/>
        <end position="245"/>
    </location>
</feature>
<comment type="caution">
    <text evidence="7">The sequence shown here is derived from an EMBL/GenBank/DDBJ whole genome shotgun (WGS) entry which is preliminary data.</text>
</comment>
<dbReference type="SMART" id="SM00267">
    <property type="entry name" value="GGDEF"/>
    <property type="match status" value="1"/>
</dbReference>
<dbReference type="SUPFAM" id="SSF55073">
    <property type="entry name" value="Nucleotide cyclase"/>
    <property type="match status" value="1"/>
</dbReference>
<dbReference type="Gene3D" id="3.30.70.270">
    <property type="match status" value="1"/>
</dbReference>
<reference evidence="7 8" key="1">
    <citation type="submission" date="2013-01" db="EMBL/GenBank/DDBJ databases">
        <authorList>
            <person name="Fiebig A."/>
            <person name="Goeker M."/>
            <person name="Klenk H.-P.P."/>
        </authorList>
    </citation>
    <scope>NUCLEOTIDE SEQUENCE [LARGE SCALE GENOMIC DNA]</scope>
    <source>
        <strain evidence="7 8">DSM 24838</strain>
    </source>
</reference>
<accession>A0A0D0Q9V4</accession>
<dbReference type="CDD" id="cd01949">
    <property type="entry name" value="GGDEF"/>
    <property type="match status" value="1"/>
</dbReference>
<feature type="transmembrane region" description="Helical" evidence="4">
    <location>
        <begin position="20"/>
        <end position="38"/>
    </location>
</feature>
<dbReference type="Pfam" id="PF16927">
    <property type="entry name" value="HisKA_7TM"/>
    <property type="match status" value="1"/>
</dbReference>
<dbReference type="InterPro" id="IPR029787">
    <property type="entry name" value="Nucleotide_cyclase"/>
</dbReference>
<dbReference type="RefSeq" id="WP_018304769.1">
    <property type="nucleotide sequence ID" value="NZ_KB902315.1"/>
</dbReference>
<evidence type="ECO:0000259" key="6">
    <source>
        <dbReference type="PROSITE" id="PS50887"/>
    </source>
</evidence>
<proteinExistence type="predicted"/>
<dbReference type="PANTHER" id="PTHR45138">
    <property type="entry name" value="REGULATORY COMPONENTS OF SENSORY TRANSDUCTION SYSTEM"/>
    <property type="match status" value="1"/>
</dbReference>
<dbReference type="OrthoDB" id="7179697at2"/>
<dbReference type="PROSITE" id="PS50887">
    <property type="entry name" value="GGDEF"/>
    <property type="match status" value="1"/>
</dbReference>
<keyword evidence="4" id="KW-0812">Transmembrane</keyword>
<dbReference type="Proteomes" id="UP000035100">
    <property type="component" value="Unassembled WGS sequence"/>
</dbReference>
<dbReference type="InterPro" id="IPR050469">
    <property type="entry name" value="Diguanylate_Cyclase"/>
</dbReference>
<dbReference type="InterPro" id="IPR000160">
    <property type="entry name" value="GGDEF_dom"/>
</dbReference>
<evidence type="ECO:0000256" key="2">
    <source>
        <dbReference type="ARBA" id="ARBA00034247"/>
    </source>
</evidence>
<feature type="domain" description="GGDEF" evidence="6">
    <location>
        <begin position="418"/>
        <end position="550"/>
    </location>
</feature>
<evidence type="ECO:0000256" key="3">
    <source>
        <dbReference type="SAM" id="MobiDB-lite"/>
    </source>
</evidence>
<dbReference type="STRING" id="1123501.Wenmar_02201"/>
<dbReference type="Pfam" id="PF13188">
    <property type="entry name" value="PAS_8"/>
    <property type="match status" value="1"/>
</dbReference>
<dbReference type="NCBIfam" id="TIGR00254">
    <property type="entry name" value="GGDEF"/>
    <property type="match status" value="1"/>
</dbReference>
<dbReference type="InterPro" id="IPR043128">
    <property type="entry name" value="Rev_trsase/Diguanyl_cyclase"/>
</dbReference>
<dbReference type="FunFam" id="3.30.70.270:FF:000001">
    <property type="entry name" value="Diguanylate cyclase domain protein"/>
    <property type="match status" value="1"/>
</dbReference>
<gene>
    <name evidence="7" type="ORF">Wenmar_02201</name>
</gene>
<evidence type="ECO:0000313" key="7">
    <source>
        <dbReference type="EMBL" id="KIQ69132.1"/>
    </source>
</evidence>
<dbReference type="InterPro" id="IPR000014">
    <property type="entry name" value="PAS"/>
</dbReference>
<dbReference type="AlphaFoldDB" id="A0A0D0Q9V4"/>
<feature type="transmembrane region" description="Helical" evidence="4">
    <location>
        <begin position="159"/>
        <end position="180"/>
    </location>
</feature>
<feature type="region of interest" description="Disordered" evidence="3">
    <location>
        <begin position="539"/>
        <end position="561"/>
    </location>
</feature>
<evidence type="ECO:0000313" key="8">
    <source>
        <dbReference type="Proteomes" id="UP000035100"/>
    </source>
</evidence>
<keyword evidence="8" id="KW-1185">Reference proteome</keyword>
<protein>
    <recommendedName>
        <fullName evidence="1">diguanylate cyclase</fullName>
        <ecNumber evidence="1">2.7.7.65</ecNumber>
    </recommendedName>
</protein>
<dbReference type="InterPro" id="IPR031621">
    <property type="entry name" value="HisKA_7TM"/>
</dbReference>
<dbReference type="eggNOG" id="COG2199">
    <property type="taxonomic scope" value="Bacteria"/>
</dbReference>
<dbReference type="Pfam" id="PF00990">
    <property type="entry name" value="GGDEF"/>
    <property type="match status" value="1"/>
</dbReference>
<organism evidence="7 8">
    <name type="scientific">Wenxinia marina DSM 24838</name>
    <dbReference type="NCBI Taxonomy" id="1123501"/>
    <lineage>
        <taxon>Bacteria</taxon>
        <taxon>Pseudomonadati</taxon>
        <taxon>Pseudomonadota</taxon>
        <taxon>Alphaproteobacteria</taxon>
        <taxon>Rhodobacterales</taxon>
        <taxon>Roseobacteraceae</taxon>
        <taxon>Wenxinia</taxon>
    </lineage>
</organism>
<comment type="catalytic activity">
    <reaction evidence="2">
        <text>2 GTP = 3',3'-c-di-GMP + 2 diphosphate</text>
        <dbReference type="Rhea" id="RHEA:24898"/>
        <dbReference type="ChEBI" id="CHEBI:33019"/>
        <dbReference type="ChEBI" id="CHEBI:37565"/>
        <dbReference type="ChEBI" id="CHEBI:58805"/>
        <dbReference type="EC" id="2.7.7.65"/>
    </reaction>
</comment>
<feature type="domain" description="PAS" evidence="5">
    <location>
        <begin position="255"/>
        <end position="289"/>
    </location>
</feature>
<feature type="transmembrane region" description="Helical" evidence="4">
    <location>
        <begin position="77"/>
        <end position="97"/>
    </location>
</feature>
<feature type="transmembrane region" description="Helical" evidence="4">
    <location>
        <begin position="109"/>
        <end position="129"/>
    </location>
</feature>
<evidence type="ECO:0000259" key="5">
    <source>
        <dbReference type="PROSITE" id="PS50112"/>
    </source>
</evidence>
<dbReference type="EC" id="2.7.7.65" evidence="1"/>
<dbReference type="InterPro" id="IPR035965">
    <property type="entry name" value="PAS-like_dom_sf"/>
</dbReference>
<dbReference type="Gene3D" id="3.30.450.20">
    <property type="entry name" value="PAS domain"/>
    <property type="match status" value="1"/>
</dbReference>
<evidence type="ECO:0000256" key="1">
    <source>
        <dbReference type="ARBA" id="ARBA00012528"/>
    </source>
</evidence>
<evidence type="ECO:0000256" key="4">
    <source>
        <dbReference type="SAM" id="Phobius"/>
    </source>
</evidence>
<dbReference type="PANTHER" id="PTHR45138:SF9">
    <property type="entry name" value="DIGUANYLATE CYCLASE DGCM-RELATED"/>
    <property type="match status" value="1"/>
</dbReference>
<feature type="transmembrane region" description="Helical" evidence="4">
    <location>
        <begin position="50"/>
        <end position="71"/>
    </location>
</feature>
<name>A0A0D0Q9V4_9RHOB</name>
<dbReference type="EMBL" id="AONG01000010">
    <property type="protein sequence ID" value="KIQ69132.1"/>
    <property type="molecule type" value="Genomic_DNA"/>
</dbReference>
<keyword evidence="4" id="KW-0472">Membrane</keyword>
<dbReference type="SUPFAM" id="SSF55785">
    <property type="entry name" value="PYP-like sensor domain (PAS domain)"/>
    <property type="match status" value="1"/>
</dbReference>
<dbReference type="PROSITE" id="PS50112">
    <property type="entry name" value="PAS"/>
    <property type="match status" value="1"/>
</dbReference>
<dbReference type="GO" id="GO:0052621">
    <property type="term" value="F:diguanylate cyclase activity"/>
    <property type="evidence" value="ECO:0007669"/>
    <property type="project" value="UniProtKB-EC"/>
</dbReference>